<dbReference type="Pfam" id="PF25595">
    <property type="entry name" value="Phage_TTP_16"/>
    <property type="match status" value="1"/>
</dbReference>
<reference evidence="1 2" key="2">
    <citation type="submission" date="2020-03" db="EMBL/GenBank/DDBJ databases">
        <authorList>
            <person name="Ichikawa N."/>
            <person name="Kimura A."/>
            <person name="Kitahashi Y."/>
            <person name="Uohara A."/>
        </authorList>
    </citation>
    <scope>NUCLEOTIDE SEQUENCE [LARGE SCALE GENOMIC DNA]</scope>
    <source>
        <strain evidence="1 2">NBRC 108639</strain>
    </source>
</reference>
<comment type="caution">
    <text evidence="1">The sequence shown here is derived from an EMBL/GenBank/DDBJ whole genome shotgun (WGS) entry which is preliminary data.</text>
</comment>
<evidence type="ECO:0000313" key="1">
    <source>
        <dbReference type="EMBL" id="GFJ79477.1"/>
    </source>
</evidence>
<sequence length="166" mass="18155">MTQPAAVPADGNLKVYYVATLADPENPTVTELNAGTSKDLSCYITSDGFQTTLDEQTITDNRLCSRATYERPGRWQKQMTLSYVHNPDSTANNVAYLTFPYLATGYIVARWGVPYENAWAASDLADVYPIQAGKPSKNPPAENTVLTVTQKMFITGESYDDAVVAA</sequence>
<accession>A0A6V8KCN4</accession>
<dbReference type="RefSeq" id="WP_173057009.1">
    <property type="nucleotide sequence ID" value="NZ_BAABGO010000001.1"/>
</dbReference>
<reference evidence="1 2" key="1">
    <citation type="submission" date="2020-03" db="EMBL/GenBank/DDBJ databases">
        <title>Whole genome shotgun sequence of Phytohabitans houttuyneae NBRC 108639.</title>
        <authorList>
            <person name="Komaki H."/>
            <person name="Tamura T."/>
        </authorList>
    </citation>
    <scope>NUCLEOTIDE SEQUENCE [LARGE SCALE GENOMIC DNA]</scope>
    <source>
        <strain evidence="1 2">NBRC 108639</strain>
    </source>
</reference>
<proteinExistence type="predicted"/>
<name>A0A6V8KCN4_9ACTN</name>
<keyword evidence="2" id="KW-1185">Reference proteome</keyword>
<dbReference type="EMBL" id="BLPF01000001">
    <property type="protein sequence ID" value="GFJ79477.1"/>
    <property type="molecule type" value="Genomic_DNA"/>
</dbReference>
<protein>
    <submittedName>
        <fullName evidence="1">Uncharacterized protein</fullName>
    </submittedName>
</protein>
<dbReference type="Proteomes" id="UP000482800">
    <property type="component" value="Unassembled WGS sequence"/>
</dbReference>
<dbReference type="AlphaFoldDB" id="A0A6V8KCN4"/>
<evidence type="ECO:0000313" key="2">
    <source>
        <dbReference type="Proteomes" id="UP000482800"/>
    </source>
</evidence>
<gene>
    <name evidence="1" type="ORF">Phou_036570</name>
</gene>
<dbReference type="InterPro" id="IPR058009">
    <property type="entry name" value="TTP_Phage_16"/>
</dbReference>
<organism evidence="1 2">
    <name type="scientific">Phytohabitans houttuyneae</name>
    <dbReference type="NCBI Taxonomy" id="1076126"/>
    <lineage>
        <taxon>Bacteria</taxon>
        <taxon>Bacillati</taxon>
        <taxon>Actinomycetota</taxon>
        <taxon>Actinomycetes</taxon>
        <taxon>Micromonosporales</taxon>
        <taxon>Micromonosporaceae</taxon>
    </lineage>
</organism>